<proteinExistence type="predicted"/>
<dbReference type="Proteomes" id="UP000241587">
    <property type="component" value="Unassembled WGS sequence"/>
</dbReference>
<evidence type="ECO:0000313" key="2">
    <source>
        <dbReference type="Proteomes" id="UP000241587"/>
    </source>
</evidence>
<evidence type="ECO:0000313" key="1">
    <source>
        <dbReference type="EMBL" id="PTD03004.1"/>
    </source>
</evidence>
<keyword evidence="2" id="KW-1185">Reference proteome</keyword>
<organism evidence="1 2">
    <name type="scientific">Fusarium culmorum</name>
    <dbReference type="NCBI Taxonomy" id="5516"/>
    <lineage>
        <taxon>Eukaryota</taxon>
        <taxon>Fungi</taxon>
        <taxon>Dikarya</taxon>
        <taxon>Ascomycota</taxon>
        <taxon>Pezizomycotina</taxon>
        <taxon>Sordariomycetes</taxon>
        <taxon>Hypocreomycetidae</taxon>
        <taxon>Hypocreales</taxon>
        <taxon>Nectriaceae</taxon>
        <taxon>Fusarium</taxon>
    </lineage>
</organism>
<name>A0A2T4GHF8_FUSCU</name>
<dbReference type="AlphaFoldDB" id="A0A2T4GHF8"/>
<dbReference type="EMBL" id="PVEM01000016">
    <property type="protein sequence ID" value="PTD03004.1"/>
    <property type="molecule type" value="Genomic_DNA"/>
</dbReference>
<protein>
    <submittedName>
        <fullName evidence="1">Uncharacterized protein</fullName>
    </submittedName>
</protein>
<comment type="caution">
    <text evidence="1">The sequence shown here is derived from an EMBL/GenBank/DDBJ whole genome shotgun (WGS) entry which is preliminary data.</text>
</comment>
<accession>A0A2T4GHF8</accession>
<reference evidence="1 2" key="1">
    <citation type="submission" date="2018-02" db="EMBL/GenBank/DDBJ databases">
        <title>Fusarium culmorum secondary metabolites in fungal-bacterial-plant interactions.</title>
        <authorList>
            <person name="Schmidt R."/>
        </authorList>
    </citation>
    <scope>NUCLEOTIDE SEQUENCE [LARGE SCALE GENOMIC DNA]</scope>
    <source>
        <strain evidence="1 2">PV</strain>
    </source>
</reference>
<gene>
    <name evidence="1" type="ORF">FCULG_00009612</name>
</gene>
<sequence>MALSVRKRDWLFWFLSVQVFRLKCARLLVLVGVDIAYVKWGLIQRLLDPCLIAPGKGLFTSTDVVLDVLKRSFETIEVG</sequence>